<accession>A0A1G6GDR7</accession>
<sequence>MATKSFNRRFHGRCGGKFSFFRNPFVFVILWLVVAAGIGAIVMLLWNWLMPVIFGLPALSLWQALGLLVLMRILFGSFGFGRRGGRPGGGIPGMPGRGMNPVREKWMKMTPEQRKEFINKRKKMGFGPWGRDDFFNRGDFGMDKDFEMDENVDSSKKDE</sequence>
<dbReference type="Proteomes" id="UP000183670">
    <property type="component" value="Unassembled WGS sequence"/>
</dbReference>
<dbReference type="AlphaFoldDB" id="A0A1G6GDR7"/>
<evidence type="ECO:0000313" key="3">
    <source>
        <dbReference type="EMBL" id="SDJ06457.1"/>
    </source>
</evidence>
<feature type="transmembrane region" description="Helical" evidence="1">
    <location>
        <begin position="52"/>
        <end position="75"/>
    </location>
</feature>
<keyword evidence="1" id="KW-1133">Transmembrane helix</keyword>
<dbReference type="EMBL" id="FNDO01000115">
    <property type="protein sequence ID" value="SDJ06457.1"/>
    <property type="molecule type" value="Genomic_DNA"/>
</dbReference>
<evidence type="ECO:0000256" key="1">
    <source>
        <dbReference type="SAM" id="Phobius"/>
    </source>
</evidence>
<reference evidence="4 5" key="1">
    <citation type="submission" date="2016-10" db="EMBL/GenBank/DDBJ databases">
        <authorList>
            <person name="de Groot N.N."/>
        </authorList>
    </citation>
    <scope>NUCLEOTIDE SEQUENCE [LARGE SCALE GENOMIC DNA]</scope>
    <source>
        <strain evidence="2 5">NLAE-zl-C500</strain>
        <strain evidence="3 4">NLAE-zl-C57</strain>
    </source>
</reference>
<feature type="transmembrane region" description="Helical" evidence="1">
    <location>
        <begin position="21"/>
        <end position="46"/>
    </location>
</feature>
<organism evidence="2 5">
    <name type="scientific">Bacteroides ovatus</name>
    <dbReference type="NCBI Taxonomy" id="28116"/>
    <lineage>
        <taxon>Bacteria</taxon>
        <taxon>Pseudomonadati</taxon>
        <taxon>Bacteroidota</taxon>
        <taxon>Bacteroidia</taxon>
        <taxon>Bacteroidales</taxon>
        <taxon>Bacteroidaceae</taxon>
        <taxon>Bacteroides</taxon>
    </lineage>
</organism>
<dbReference type="EMBL" id="FMYE01000071">
    <property type="protein sequence ID" value="SDB79316.1"/>
    <property type="molecule type" value="Genomic_DNA"/>
</dbReference>
<gene>
    <name evidence="2" type="ORF">SAMN05192581_10713</name>
    <name evidence="3" type="ORF">SAMN05192582_11154</name>
</gene>
<keyword evidence="1" id="KW-0472">Membrane</keyword>
<dbReference type="Proteomes" id="UP000181870">
    <property type="component" value="Unassembled WGS sequence"/>
</dbReference>
<evidence type="ECO:0000313" key="4">
    <source>
        <dbReference type="Proteomes" id="UP000181870"/>
    </source>
</evidence>
<name>A0A1G6GDR7_BACOV</name>
<dbReference type="RefSeq" id="WP_074560034.1">
    <property type="nucleotide sequence ID" value="NZ_FMYE01000071.1"/>
</dbReference>
<keyword evidence="1" id="KW-0812">Transmembrane</keyword>
<proteinExistence type="predicted"/>
<evidence type="ECO:0000313" key="2">
    <source>
        <dbReference type="EMBL" id="SDB79316.1"/>
    </source>
</evidence>
<evidence type="ECO:0000313" key="5">
    <source>
        <dbReference type="Proteomes" id="UP000183670"/>
    </source>
</evidence>
<protein>
    <submittedName>
        <fullName evidence="2">Uncharacterized protein</fullName>
    </submittedName>
</protein>